<evidence type="ECO:0000256" key="5">
    <source>
        <dbReference type="ARBA" id="ARBA00022723"/>
    </source>
</evidence>
<dbReference type="GO" id="GO:0009073">
    <property type="term" value="P:aromatic amino acid family biosynthetic process"/>
    <property type="evidence" value="ECO:0007669"/>
    <property type="project" value="InterPro"/>
</dbReference>
<dbReference type="GO" id="GO:0005737">
    <property type="term" value="C:cytoplasm"/>
    <property type="evidence" value="ECO:0007669"/>
    <property type="project" value="InterPro"/>
</dbReference>
<evidence type="ECO:0000256" key="8">
    <source>
        <dbReference type="ARBA" id="ARBA00023027"/>
    </source>
</evidence>
<organism evidence="14 15">
    <name type="scientific">Spongiivirga citrea</name>
    <dbReference type="NCBI Taxonomy" id="1481457"/>
    <lineage>
        <taxon>Bacteria</taxon>
        <taxon>Pseudomonadati</taxon>
        <taxon>Bacteroidota</taxon>
        <taxon>Flavobacteriia</taxon>
        <taxon>Flavobacteriales</taxon>
        <taxon>Flavobacteriaceae</taxon>
        <taxon>Spongiivirga</taxon>
    </lineage>
</organism>
<evidence type="ECO:0000256" key="10">
    <source>
        <dbReference type="ARBA" id="ARBA00023285"/>
    </source>
</evidence>
<evidence type="ECO:0000256" key="2">
    <source>
        <dbReference type="ARBA" id="ARBA00001941"/>
    </source>
</evidence>
<dbReference type="InterPro" id="IPR030960">
    <property type="entry name" value="DHQS/DOIS_N"/>
</dbReference>
<dbReference type="InterPro" id="IPR016037">
    <property type="entry name" value="DHQ_synth_AroB"/>
</dbReference>
<evidence type="ECO:0000256" key="3">
    <source>
        <dbReference type="ARBA" id="ARBA00001947"/>
    </source>
</evidence>
<evidence type="ECO:0000256" key="11">
    <source>
        <dbReference type="NCBIfam" id="TIGR01357"/>
    </source>
</evidence>
<gene>
    <name evidence="14" type="primary">aroB</name>
    <name evidence="14" type="ORF">GWK10_04535</name>
</gene>
<dbReference type="PANTHER" id="PTHR43622:SF1">
    <property type="entry name" value="3-DEHYDROQUINATE SYNTHASE"/>
    <property type="match status" value="1"/>
</dbReference>
<keyword evidence="9 14" id="KW-0456">Lyase</keyword>
<keyword evidence="7" id="KW-0862">Zinc</keyword>
<dbReference type="EC" id="4.2.3.4" evidence="11"/>
<keyword evidence="5" id="KW-0479">Metal-binding</keyword>
<dbReference type="InterPro" id="IPR030963">
    <property type="entry name" value="DHQ_synth_fam"/>
</dbReference>
<evidence type="ECO:0000256" key="9">
    <source>
        <dbReference type="ARBA" id="ARBA00023239"/>
    </source>
</evidence>
<dbReference type="GO" id="GO:0046872">
    <property type="term" value="F:metal ion binding"/>
    <property type="evidence" value="ECO:0007669"/>
    <property type="project" value="UniProtKB-KW"/>
</dbReference>
<proteinExistence type="predicted"/>
<dbReference type="RefSeq" id="WP_164029737.1">
    <property type="nucleotide sequence ID" value="NZ_JAABOQ010000002.1"/>
</dbReference>
<dbReference type="EMBL" id="JAABOQ010000002">
    <property type="protein sequence ID" value="NER16463.1"/>
    <property type="molecule type" value="Genomic_DNA"/>
</dbReference>
<dbReference type="Gene3D" id="3.40.50.1970">
    <property type="match status" value="1"/>
</dbReference>
<feature type="domain" description="3-dehydroquinate synthase C-terminal" evidence="13">
    <location>
        <begin position="176"/>
        <end position="319"/>
    </location>
</feature>
<evidence type="ECO:0000259" key="12">
    <source>
        <dbReference type="Pfam" id="PF01761"/>
    </source>
</evidence>
<comment type="caution">
    <text evidence="14">The sequence shown here is derived from an EMBL/GenBank/DDBJ whole genome shotgun (WGS) entry which is preliminary data.</text>
</comment>
<dbReference type="Proteomes" id="UP000474296">
    <property type="component" value="Unassembled WGS sequence"/>
</dbReference>
<dbReference type="GO" id="GO:0003856">
    <property type="term" value="F:3-dehydroquinate synthase activity"/>
    <property type="evidence" value="ECO:0007669"/>
    <property type="project" value="UniProtKB-UniRule"/>
</dbReference>
<dbReference type="CDD" id="cd08195">
    <property type="entry name" value="DHQS"/>
    <property type="match status" value="1"/>
</dbReference>
<dbReference type="SUPFAM" id="SSF56796">
    <property type="entry name" value="Dehydroquinate synthase-like"/>
    <property type="match status" value="1"/>
</dbReference>
<keyword evidence="10" id="KW-0170">Cobalt</keyword>
<dbReference type="InterPro" id="IPR056179">
    <property type="entry name" value="DHQS_C"/>
</dbReference>
<dbReference type="PANTHER" id="PTHR43622">
    <property type="entry name" value="3-DEHYDROQUINATE SYNTHASE"/>
    <property type="match status" value="1"/>
</dbReference>
<dbReference type="GO" id="GO:0009423">
    <property type="term" value="P:chorismate biosynthetic process"/>
    <property type="evidence" value="ECO:0007669"/>
    <property type="project" value="UniProtKB-UniRule"/>
</dbReference>
<accession>A0A6M0CHN4</accession>
<keyword evidence="15" id="KW-1185">Reference proteome</keyword>
<keyword evidence="6" id="KW-0547">Nucleotide-binding</keyword>
<comment type="cofactor">
    <cofactor evidence="2">
        <name>Co(2+)</name>
        <dbReference type="ChEBI" id="CHEBI:48828"/>
    </cofactor>
</comment>
<dbReference type="NCBIfam" id="TIGR01357">
    <property type="entry name" value="aroB"/>
    <property type="match status" value="1"/>
</dbReference>
<protein>
    <recommendedName>
        <fullName evidence="11">3-dehydroquinate synthase</fullName>
        <ecNumber evidence="11">4.2.3.4</ecNumber>
    </recommendedName>
</protein>
<comment type="cofactor">
    <cofactor evidence="1">
        <name>NAD(+)</name>
        <dbReference type="ChEBI" id="CHEBI:57540"/>
    </cofactor>
</comment>
<comment type="cofactor">
    <cofactor evidence="3">
        <name>Zn(2+)</name>
        <dbReference type="ChEBI" id="CHEBI:29105"/>
    </cofactor>
</comment>
<evidence type="ECO:0000313" key="15">
    <source>
        <dbReference type="Proteomes" id="UP000474296"/>
    </source>
</evidence>
<evidence type="ECO:0000256" key="6">
    <source>
        <dbReference type="ARBA" id="ARBA00022741"/>
    </source>
</evidence>
<dbReference type="GO" id="GO:0000166">
    <property type="term" value="F:nucleotide binding"/>
    <property type="evidence" value="ECO:0007669"/>
    <property type="project" value="UniProtKB-KW"/>
</dbReference>
<dbReference type="Pfam" id="PF01761">
    <property type="entry name" value="DHQ_synthase"/>
    <property type="match status" value="1"/>
</dbReference>
<dbReference type="Pfam" id="PF24621">
    <property type="entry name" value="DHQS_C"/>
    <property type="match status" value="1"/>
</dbReference>
<evidence type="ECO:0000256" key="7">
    <source>
        <dbReference type="ARBA" id="ARBA00022833"/>
    </source>
</evidence>
<sequence>MQHLKSNNSDIYFGEIGYQKLNTFLSKNPFSIIFVLVDENTHEHCLPYFLSQIETKVTIEIIEIESGEIHKTIETCAGVWNALSELNGDRKSLMINLGGGVITDIGGFIASTFKRGIEFVNVPTTLLSMVDASVGGKTGIDLGNLKNQVGVFNEGEMVIVDSYYLNTLAKDQLFSGYAEILKHALITSNDDWKMVKNIKEKSLEALEDIILRSVTIKNDVVLEDARENGLRKTLNFGHTLGHAIESYCLTHPEKPILLHGEAIGIGMILAGHLSHQLFDFSLDKLKEIKKEVFSLYSKVDFSDEDLDKINQLLIHDKKNSFGNINFVLLSDIGKHILDVSVSNDQITEAFAFYRN</sequence>
<dbReference type="Gene3D" id="1.20.1090.10">
    <property type="entry name" value="Dehydroquinate synthase-like - alpha domain"/>
    <property type="match status" value="1"/>
</dbReference>
<dbReference type="FunFam" id="3.40.50.1970:FF:000007">
    <property type="entry name" value="Pentafunctional AROM polypeptide"/>
    <property type="match status" value="1"/>
</dbReference>
<evidence type="ECO:0000256" key="4">
    <source>
        <dbReference type="ARBA" id="ARBA00003485"/>
    </source>
</evidence>
<reference evidence="14 15" key="1">
    <citation type="submission" date="2020-01" db="EMBL/GenBank/DDBJ databases">
        <title>Spongiivirga citrea KCTC 32990T.</title>
        <authorList>
            <person name="Wang G."/>
        </authorList>
    </citation>
    <scope>NUCLEOTIDE SEQUENCE [LARGE SCALE GENOMIC DNA]</scope>
    <source>
        <strain evidence="14 15">KCTC 32990</strain>
    </source>
</reference>
<comment type="function">
    <text evidence="4">Catalyzes the conversion of 3-deoxy-D-arabino-heptulosonate 7-phosphate (DAHP) to dehydroquinate (DHQ).</text>
</comment>
<name>A0A6M0CHN4_9FLAO</name>
<keyword evidence="8" id="KW-0520">NAD</keyword>
<dbReference type="AlphaFoldDB" id="A0A6M0CHN4"/>
<evidence type="ECO:0000313" key="14">
    <source>
        <dbReference type="EMBL" id="NER16463.1"/>
    </source>
</evidence>
<dbReference type="InterPro" id="IPR050071">
    <property type="entry name" value="Dehydroquinate_synthase"/>
</dbReference>
<evidence type="ECO:0000256" key="1">
    <source>
        <dbReference type="ARBA" id="ARBA00001911"/>
    </source>
</evidence>
<dbReference type="PIRSF" id="PIRSF001455">
    <property type="entry name" value="DHQ_synth"/>
    <property type="match status" value="1"/>
</dbReference>
<feature type="domain" description="3-dehydroquinate synthase N-terminal" evidence="12">
    <location>
        <begin position="62"/>
        <end position="173"/>
    </location>
</feature>
<evidence type="ECO:0000259" key="13">
    <source>
        <dbReference type="Pfam" id="PF24621"/>
    </source>
</evidence>